<gene>
    <name evidence="9" type="ORF">GIB67_034394</name>
</gene>
<comment type="subcellular location">
    <subcellularLocation>
        <location evidence="1 8">Nucleus</location>
    </subcellularLocation>
</comment>
<evidence type="ECO:0000256" key="7">
    <source>
        <dbReference type="ARBA" id="ARBA00025911"/>
    </source>
</evidence>
<dbReference type="InterPro" id="IPR018362">
    <property type="entry name" value="CCAAT-binding_factor_CS"/>
</dbReference>
<keyword evidence="3 8" id="KW-0238">DNA-binding</keyword>
<keyword evidence="4" id="KW-0010">Activator</keyword>
<dbReference type="EMBL" id="JACGCM010000622">
    <property type="protein sequence ID" value="KAF6170002.1"/>
    <property type="molecule type" value="Genomic_DNA"/>
</dbReference>
<reference evidence="9 10" key="1">
    <citation type="journal article" date="2020" name="IScience">
        <title>Genome Sequencing of the Endangered Kingdonia uniflora (Circaeasteraceae, Ranunculales) Reveals Potential Mechanisms of Evolutionary Specialization.</title>
        <authorList>
            <person name="Sun Y."/>
            <person name="Deng T."/>
            <person name="Zhang A."/>
            <person name="Moore M.J."/>
            <person name="Landis J.B."/>
            <person name="Lin N."/>
            <person name="Zhang H."/>
            <person name="Zhang X."/>
            <person name="Huang J."/>
            <person name="Zhang X."/>
            <person name="Sun H."/>
            <person name="Wang H."/>
        </authorList>
    </citation>
    <scope>NUCLEOTIDE SEQUENCE [LARGE SCALE GENOMIC DNA]</scope>
    <source>
        <strain evidence="9">TB1705</strain>
        <tissue evidence="9">Leaf</tissue>
    </source>
</reference>
<evidence type="ECO:0000313" key="9">
    <source>
        <dbReference type="EMBL" id="KAF6170002.1"/>
    </source>
</evidence>
<proteinExistence type="inferred from homology"/>
<dbReference type="GO" id="GO:0003677">
    <property type="term" value="F:DNA binding"/>
    <property type="evidence" value="ECO:0007669"/>
    <property type="project" value="UniProtKB-KW"/>
</dbReference>
<organism evidence="9 10">
    <name type="scientific">Kingdonia uniflora</name>
    <dbReference type="NCBI Taxonomy" id="39325"/>
    <lineage>
        <taxon>Eukaryota</taxon>
        <taxon>Viridiplantae</taxon>
        <taxon>Streptophyta</taxon>
        <taxon>Embryophyta</taxon>
        <taxon>Tracheophyta</taxon>
        <taxon>Spermatophyta</taxon>
        <taxon>Magnoliopsida</taxon>
        <taxon>Ranunculales</taxon>
        <taxon>Circaeasteraceae</taxon>
        <taxon>Kingdonia</taxon>
    </lineage>
</organism>
<evidence type="ECO:0000256" key="4">
    <source>
        <dbReference type="ARBA" id="ARBA00023159"/>
    </source>
</evidence>
<keyword evidence="2 8" id="KW-0805">Transcription regulation</keyword>
<name>A0A7J7NSP8_9MAGN</name>
<comment type="subunit">
    <text evidence="7">Heterotrimeric transcription factor composed of three components, NF-YA, NF-YB and NF-YC. NF-YB and NF-YC must interact and dimerize for NF-YA association and DNA binding.</text>
</comment>
<sequence>MHSGKNKEWGKGQKIQHYLSTISQESSPAGYQACFELGLGQPMVSANYPFMDQCYGVFTTYAAQTMGRIMLPLNVKSEDGPIFVNAKQYNGIIRRRKSRAKAELANKLIKTRKVVSCINHSKK</sequence>
<evidence type="ECO:0000256" key="8">
    <source>
        <dbReference type="RuleBase" id="RU367155"/>
    </source>
</evidence>
<dbReference type="GO" id="GO:0016602">
    <property type="term" value="C:CCAAT-binding factor complex"/>
    <property type="evidence" value="ECO:0007669"/>
    <property type="project" value="InterPro"/>
</dbReference>
<dbReference type="Gene3D" id="6.10.250.2430">
    <property type="match status" value="1"/>
</dbReference>
<protein>
    <recommendedName>
        <fullName evidence="8">Nuclear transcription factor Y subunit</fullName>
    </recommendedName>
</protein>
<keyword evidence="10" id="KW-1185">Reference proteome</keyword>
<evidence type="ECO:0000256" key="2">
    <source>
        <dbReference type="ARBA" id="ARBA00023015"/>
    </source>
</evidence>
<dbReference type="OrthoDB" id="1097733at2759"/>
<dbReference type="AlphaFoldDB" id="A0A7J7NSP8"/>
<comment type="caution">
    <text evidence="9">The sequence shown here is derived from an EMBL/GenBank/DDBJ whole genome shotgun (WGS) entry which is preliminary data.</text>
</comment>
<dbReference type="GO" id="GO:0003700">
    <property type="term" value="F:DNA-binding transcription factor activity"/>
    <property type="evidence" value="ECO:0007669"/>
    <property type="project" value="UniProtKB-UniRule"/>
</dbReference>
<dbReference type="PROSITE" id="PS00686">
    <property type="entry name" value="NFYA_HAP2_1"/>
    <property type="match status" value="1"/>
</dbReference>
<keyword evidence="5 8" id="KW-0804">Transcription</keyword>
<evidence type="ECO:0000256" key="1">
    <source>
        <dbReference type="ARBA" id="ARBA00004123"/>
    </source>
</evidence>
<dbReference type="SMART" id="SM00521">
    <property type="entry name" value="CBF"/>
    <property type="match status" value="1"/>
</dbReference>
<accession>A0A7J7NSP8</accession>
<evidence type="ECO:0000256" key="3">
    <source>
        <dbReference type="ARBA" id="ARBA00023125"/>
    </source>
</evidence>
<comment type="function">
    <text evidence="8">Component of the sequence-specific heterotrimeric transcription factor (NF-Y) which specifically recognizes a 5'-CCAAT-3' box motif found in the promoters of its target genes.</text>
</comment>
<evidence type="ECO:0000256" key="6">
    <source>
        <dbReference type="ARBA" id="ARBA00023242"/>
    </source>
</evidence>
<keyword evidence="6 8" id="KW-0539">Nucleus</keyword>
<dbReference type="PROSITE" id="PS51152">
    <property type="entry name" value="NFYA_HAP2_2"/>
    <property type="match status" value="1"/>
</dbReference>
<dbReference type="Proteomes" id="UP000541444">
    <property type="component" value="Unassembled WGS sequence"/>
</dbReference>
<evidence type="ECO:0000313" key="10">
    <source>
        <dbReference type="Proteomes" id="UP000541444"/>
    </source>
</evidence>
<comment type="similarity">
    <text evidence="8">Belongs to the NFYA/HAP2 subunit family.</text>
</comment>
<dbReference type="Pfam" id="PF02045">
    <property type="entry name" value="CBFB_NFYA"/>
    <property type="match status" value="1"/>
</dbReference>
<dbReference type="PANTHER" id="PTHR12632">
    <property type="entry name" value="TRANSCRIPTION FACTOR NF-Y ALPHA-RELATED"/>
    <property type="match status" value="1"/>
</dbReference>
<dbReference type="InterPro" id="IPR001289">
    <property type="entry name" value="NFYA"/>
</dbReference>
<evidence type="ECO:0000256" key="5">
    <source>
        <dbReference type="ARBA" id="ARBA00023163"/>
    </source>
</evidence>